<dbReference type="InterPro" id="IPR005950">
    <property type="entry name" value="ModA"/>
</dbReference>
<organism evidence="5 6">
    <name type="scientific">Paenalcaligenes hominis</name>
    <dbReference type="NCBI Taxonomy" id="643674"/>
    <lineage>
        <taxon>Bacteria</taxon>
        <taxon>Pseudomonadati</taxon>
        <taxon>Pseudomonadota</taxon>
        <taxon>Betaproteobacteria</taxon>
        <taxon>Burkholderiales</taxon>
        <taxon>Alcaligenaceae</taxon>
        <taxon>Paenalcaligenes</taxon>
    </lineage>
</organism>
<reference evidence="5 6" key="1">
    <citation type="submission" date="2020-03" db="EMBL/GenBank/DDBJ databases">
        <title>Genomic Encyclopedia of Type Strains, Phase IV (KMG-IV): sequencing the most valuable type-strain genomes for metagenomic binning, comparative biology and taxonomic classification.</title>
        <authorList>
            <person name="Goeker M."/>
        </authorList>
    </citation>
    <scope>NUCLEOTIDE SEQUENCE [LARGE SCALE GENOMIC DNA]</scope>
    <source>
        <strain evidence="5 6">DSM 26613</strain>
    </source>
</reference>
<evidence type="ECO:0000256" key="3">
    <source>
        <dbReference type="ARBA" id="ARBA00022729"/>
    </source>
</evidence>
<gene>
    <name evidence="5" type="ORF">GGR41_000910</name>
</gene>
<evidence type="ECO:0000313" key="5">
    <source>
        <dbReference type="EMBL" id="NJB64681.1"/>
    </source>
</evidence>
<dbReference type="Gene3D" id="3.40.190.10">
    <property type="entry name" value="Periplasmic binding protein-like II"/>
    <property type="match status" value="2"/>
</dbReference>
<dbReference type="Pfam" id="PF13531">
    <property type="entry name" value="SBP_bac_11"/>
    <property type="match status" value="1"/>
</dbReference>
<evidence type="ECO:0000256" key="4">
    <source>
        <dbReference type="SAM" id="SignalP"/>
    </source>
</evidence>
<keyword evidence="2" id="KW-0479">Metal-binding</keyword>
<comment type="caution">
    <text evidence="5">The sequence shown here is derived from an EMBL/GenBank/DDBJ whole genome shotgun (WGS) entry which is preliminary data.</text>
</comment>
<dbReference type="PANTHER" id="PTHR30632:SF0">
    <property type="entry name" value="SULFATE-BINDING PROTEIN"/>
    <property type="match status" value="1"/>
</dbReference>
<dbReference type="Proteomes" id="UP000783934">
    <property type="component" value="Unassembled WGS sequence"/>
</dbReference>
<name>A0ABX0WNQ9_9BURK</name>
<dbReference type="PIRSF" id="PIRSF004846">
    <property type="entry name" value="ModA"/>
    <property type="match status" value="1"/>
</dbReference>
<dbReference type="PANTHER" id="PTHR30632">
    <property type="entry name" value="MOLYBDATE-BINDING PERIPLASMIC PROTEIN"/>
    <property type="match status" value="1"/>
</dbReference>
<accession>A0ABX0WNQ9</accession>
<keyword evidence="3 4" id="KW-0732">Signal</keyword>
<evidence type="ECO:0000256" key="1">
    <source>
        <dbReference type="ARBA" id="ARBA00009175"/>
    </source>
</evidence>
<sequence>MVIGLKKSWRSAFLVGALSVTVMSAPVAAADLVVSAAASLTNAFKEIGENFEKQQADTKVLNSFAASDVLLQQIVNGAPVDVFASADQKAMDKAVEAGAVDPATRYDFVQNSVVLIVPTDNPKNIKNVADLANKEVTRVAYGNPETVPVGRYTQGALEKSGDWENVASRKVLGQNVRQVLDYVARGEVDAGFVFATDAAVMKDKVMVIESLETTVPVTYPIALVKRDGSNKSGQAYIDYILSDEGQAVLAKYGFSQP</sequence>
<comment type="similarity">
    <text evidence="1">Belongs to the bacterial solute-binding protein ModA family.</text>
</comment>
<dbReference type="RefSeq" id="WP_167660859.1">
    <property type="nucleotide sequence ID" value="NZ_BMCQ01000001.1"/>
</dbReference>
<evidence type="ECO:0000313" key="6">
    <source>
        <dbReference type="Proteomes" id="UP000783934"/>
    </source>
</evidence>
<keyword evidence="6" id="KW-1185">Reference proteome</keyword>
<dbReference type="NCBIfam" id="TIGR01256">
    <property type="entry name" value="modA"/>
    <property type="match status" value="1"/>
</dbReference>
<dbReference type="InterPro" id="IPR050682">
    <property type="entry name" value="ModA/WtpA"/>
</dbReference>
<dbReference type="SUPFAM" id="SSF53850">
    <property type="entry name" value="Periplasmic binding protein-like II"/>
    <property type="match status" value="1"/>
</dbReference>
<proteinExistence type="inferred from homology"/>
<protein>
    <submittedName>
        <fullName evidence="5">Molybdate transport system substrate-binding protein</fullName>
    </submittedName>
</protein>
<evidence type="ECO:0000256" key="2">
    <source>
        <dbReference type="ARBA" id="ARBA00022723"/>
    </source>
</evidence>
<feature type="chain" id="PRO_5045106672" evidence="4">
    <location>
        <begin position="30"/>
        <end position="257"/>
    </location>
</feature>
<dbReference type="EMBL" id="JAATIZ010000002">
    <property type="protein sequence ID" value="NJB64681.1"/>
    <property type="molecule type" value="Genomic_DNA"/>
</dbReference>
<feature type="signal peptide" evidence="4">
    <location>
        <begin position="1"/>
        <end position="29"/>
    </location>
</feature>